<evidence type="ECO:0000313" key="6">
    <source>
        <dbReference type="EMBL" id="KJY56418.1"/>
    </source>
</evidence>
<keyword evidence="4" id="KW-0804">Transcription</keyword>
<keyword evidence="2" id="KW-0805">Transcription regulation</keyword>
<dbReference type="STRING" id="1218507.JF74_07510"/>
<dbReference type="EMBL" id="JXLI01000010">
    <property type="protein sequence ID" value="KJY56418.1"/>
    <property type="molecule type" value="Genomic_DNA"/>
</dbReference>
<dbReference type="GO" id="GO:0032993">
    <property type="term" value="C:protein-DNA complex"/>
    <property type="evidence" value="ECO:0007669"/>
    <property type="project" value="TreeGrafter"/>
</dbReference>
<dbReference type="InterPro" id="IPR000847">
    <property type="entry name" value="LysR_HTH_N"/>
</dbReference>
<dbReference type="Gene3D" id="1.10.10.10">
    <property type="entry name" value="Winged helix-like DNA-binding domain superfamily/Winged helix DNA-binding domain"/>
    <property type="match status" value="1"/>
</dbReference>
<dbReference type="SUPFAM" id="SSF46785">
    <property type="entry name" value="Winged helix' DNA-binding domain"/>
    <property type="match status" value="1"/>
</dbReference>
<gene>
    <name evidence="6" type="ORF">JF74_07510</name>
</gene>
<organism evidence="6 7">
    <name type="scientific">Lactobacillus melliventris</name>
    <dbReference type="NCBI Taxonomy" id="1218507"/>
    <lineage>
        <taxon>Bacteria</taxon>
        <taxon>Bacillati</taxon>
        <taxon>Bacillota</taxon>
        <taxon>Bacilli</taxon>
        <taxon>Lactobacillales</taxon>
        <taxon>Lactobacillaceae</taxon>
        <taxon>Lactobacillus</taxon>
    </lineage>
</organism>
<dbReference type="SUPFAM" id="SSF53850">
    <property type="entry name" value="Periplasmic binding protein-like II"/>
    <property type="match status" value="1"/>
</dbReference>
<accession>A0A0F4LDN2</accession>
<evidence type="ECO:0000256" key="1">
    <source>
        <dbReference type="ARBA" id="ARBA00009437"/>
    </source>
</evidence>
<comment type="similarity">
    <text evidence="1">Belongs to the LysR transcriptional regulatory family.</text>
</comment>
<feature type="domain" description="HTH lysR-type" evidence="5">
    <location>
        <begin position="1"/>
        <end position="57"/>
    </location>
</feature>
<dbReference type="Pfam" id="PF00126">
    <property type="entry name" value="HTH_1"/>
    <property type="match status" value="1"/>
</dbReference>
<dbReference type="Pfam" id="PF03466">
    <property type="entry name" value="LysR_substrate"/>
    <property type="match status" value="1"/>
</dbReference>
<comment type="caution">
    <text evidence="6">The sequence shown here is derived from an EMBL/GenBank/DDBJ whole genome shotgun (WGS) entry which is preliminary data.</text>
</comment>
<evidence type="ECO:0000256" key="3">
    <source>
        <dbReference type="ARBA" id="ARBA00023125"/>
    </source>
</evidence>
<dbReference type="InterPro" id="IPR036390">
    <property type="entry name" value="WH_DNA-bd_sf"/>
</dbReference>
<dbReference type="CDD" id="cd05466">
    <property type="entry name" value="PBP2_LTTR_substrate"/>
    <property type="match status" value="1"/>
</dbReference>
<dbReference type="PROSITE" id="PS50931">
    <property type="entry name" value="HTH_LYSR"/>
    <property type="match status" value="1"/>
</dbReference>
<sequence length="308" mass="35404">MNNELKYLLTVANYHNLTKAAEKLYISVPTLSRFIKRKEKNLGHSIFKKTGNYFELSNSGRAYINFLEQVYSLWQKLTDDLANDFYETNLELKIGFQANLGRLIISDILPHLNKLLPNIKLYTIENRLSSMLPMLRNDELDVVIAFDQQNDLTDLETASLAKGEVVLAGPKLPPNIKAIKKEDFNYPWLDINEVRKLPLLDLRKNSYFNKIIRNYFLLHENELPDNRFTLTSISDLLLAAESGLGYAVTLDTIVKLNNCKNIKLYSFDDDKITNSLDIIFKPSTKNKFLINTLIDICKSDVNHKLPGL</sequence>
<dbReference type="HOGENOM" id="CLU_039613_6_2_9"/>
<dbReference type="GO" id="GO:0003700">
    <property type="term" value="F:DNA-binding transcription factor activity"/>
    <property type="evidence" value="ECO:0007669"/>
    <property type="project" value="InterPro"/>
</dbReference>
<dbReference type="AlphaFoldDB" id="A0A0F4LDN2"/>
<evidence type="ECO:0000256" key="4">
    <source>
        <dbReference type="ARBA" id="ARBA00023163"/>
    </source>
</evidence>
<dbReference type="RefSeq" id="WP_046324699.1">
    <property type="nucleotide sequence ID" value="NZ_JBHTMT010000001.1"/>
</dbReference>
<name>A0A0F4LDN2_9LACO</name>
<proteinExistence type="inferred from homology"/>
<dbReference type="Proteomes" id="UP000033531">
    <property type="component" value="Unassembled WGS sequence"/>
</dbReference>
<protein>
    <recommendedName>
        <fullName evidence="5">HTH lysR-type domain-containing protein</fullName>
    </recommendedName>
</protein>
<reference evidence="6 7" key="1">
    <citation type="submission" date="2015-01" db="EMBL/GenBank/DDBJ databases">
        <title>Comparative genomics of the lactic acid bacteria isolated from the honey bee gut.</title>
        <authorList>
            <person name="Ellegaard K.M."/>
            <person name="Tamarit D."/>
            <person name="Javelind E."/>
            <person name="Olofsson T."/>
            <person name="Andersson S.G."/>
            <person name="Vasquez A."/>
        </authorList>
    </citation>
    <scope>NUCLEOTIDE SEQUENCE [LARGE SCALE GENOMIC DNA]</scope>
    <source>
        <strain evidence="6 7">Hma8</strain>
    </source>
</reference>
<keyword evidence="3" id="KW-0238">DNA-binding</keyword>
<dbReference type="PATRIC" id="fig|1218507.3.peg.920"/>
<dbReference type="InterPro" id="IPR036388">
    <property type="entry name" value="WH-like_DNA-bd_sf"/>
</dbReference>
<evidence type="ECO:0000313" key="7">
    <source>
        <dbReference type="Proteomes" id="UP000033531"/>
    </source>
</evidence>
<evidence type="ECO:0000256" key="2">
    <source>
        <dbReference type="ARBA" id="ARBA00023015"/>
    </source>
</evidence>
<dbReference type="PANTHER" id="PTHR30346:SF28">
    <property type="entry name" value="HTH-TYPE TRANSCRIPTIONAL REGULATOR CYNR"/>
    <property type="match status" value="1"/>
</dbReference>
<dbReference type="PANTHER" id="PTHR30346">
    <property type="entry name" value="TRANSCRIPTIONAL DUAL REGULATOR HCAR-RELATED"/>
    <property type="match status" value="1"/>
</dbReference>
<evidence type="ECO:0000259" key="5">
    <source>
        <dbReference type="PROSITE" id="PS50931"/>
    </source>
</evidence>
<dbReference type="GO" id="GO:0003677">
    <property type="term" value="F:DNA binding"/>
    <property type="evidence" value="ECO:0007669"/>
    <property type="project" value="UniProtKB-KW"/>
</dbReference>
<dbReference type="Gene3D" id="3.40.190.290">
    <property type="match status" value="1"/>
</dbReference>
<dbReference type="InterPro" id="IPR005119">
    <property type="entry name" value="LysR_subst-bd"/>
</dbReference>